<comment type="caution">
    <text evidence="7">The sequence shown here is derived from an EMBL/GenBank/DDBJ whole genome shotgun (WGS) entry which is preliminary data.</text>
</comment>
<evidence type="ECO:0000256" key="3">
    <source>
        <dbReference type="ARBA" id="ARBA00022989"/>
    </source>
</evidence>
<dbReference type="AlphaFoldDB" id="A0A9Q0ZB18"/>
<feature type="signal peptide" evidence="6">
    <location>
        <begin position="1"/>
        <end position="19"/>
    </location>
</feature>
<accession>A0A9Q0ZB18</accession>
<feature type="chain" id="PRO_5040133111" evidence="6">
    <location>
        <begin position="20"/>
        <end position="72"/>
    </location>
</feature>
<dbReference type="EMBL" id="JAPFFM010000012">
    <property type="protein sequence ID" value="KAJ6727798.1"/>
    <property type="molecule type" value="Genomic_DNA"/>
</dbReference>
<keyword evidence="8" id="KW-1185">Reference proteome</keyword>
<protein>
    <submittedName>
        <fullName evidence="7">WAT1-RELATED PROTEIN</fullName>
    </submittedName>
</protein>
<evidence type="ECO:0000256" key="1">
    <source>
        <dbReference type="ARBA" id="ARBA00004141"/>
    </source>
</evidence>
<evidence type="ECO:0000256" key="6">
    <source>
        <dbReference type="SAM" id="SignalP"/>
    </source>
</evidence>
<organism evidence="7 8">
    <name type="scientific">Salix koriyanagi</name>
    <dbReference type="NCBI Taxonomy" id="2511006"/>
    <lineage>
        <taxon>Eukaryota</taxon>
        <taxon>Viridiplantae</taxon>
        <taxon>Streptophyta</taxon>
        <taxon>Embryophyta</taxon>
        <taxon>Tracheophyta</taxon>
        <taxon>Spermatophyta</taxon>
        <taxon>Magnoliopsida</taxon>
        <taxon>eudicotyledons</taxon>
        <taxon>Gunneridae</taxon>
        <taxon>Pentapetalae</taxon>
        <taxon>rosids</taxon>
        <taxon>fabids</taxon>
        <taxon>Malpighiales</taxon>
        <taxon>Salicaceae</taxon>
        <taxon>Saliceae</taxon>
        <taxon>Salix</taxon>
    </lineage>
</organism>
<keyword evidence="6" id="KW-0732">Signal</keyword>
<evidence type="ECO:0000313" key="7">
    <source>
        <dbReference type="EMBL" id="KAJ6727798.1"/>
    </source>
</evidence>
<reference evidence="7" key="2">
    <citation type="journal article" date="2023" name="Int. J. Mol. Sci.">
        <title>De Novo Assembly and Annotation of 11 Diverse Shrub Willow (Salix) Genomes Reveals Novel Gene Organization in Sex-Linked Regions.</title>
        <authorList>
            <person name="Hyden B."/>
            <person name="Feng K."/>
            <person name="Yates T.B."/>
            <person name="Jawdy S."/>
            <person name="Cereghino C."/>
            <person name="Smart L.B."/>
            <person name="Muchero W."/>
        </authorList>
    </citation>
    <scope>NUCLEOTIDE SEQUENCE</scope>
    <source>
        <tissue evidence="7">Shoot tip</tissue>
    </source>
</reference>
<evidence type="ECO:0000256" key="4">
    <source>
        <dbReference type="ARBA" id="ARBA00023136"/>
    </source>
</evidence>
<dbReference type="SUPFAM" id="SSF103481">
    <property type="entry name" value="Multidrug resistance efflux transporter EmrE"/>
    <property type="match status" value="1"/>
</dbReference>
<name>A0A9Q0ZB18_9ROSI</name>
<dbReference type="InterPro" id="IPR037185">
    <property type="entry name" value="EmrE-like"/>
</dbReference>
<evidence type="ECO:0000256" key="5">
    <source>
        <dbReference type="SAM" id="Phobius"/>
    </source>
</evidence>
<reference evidence="7" key="1">
    <citation type="submission" date="2022-11" db="EMBL/GenBank/DDBJ databases">
        <authorList>
            <person name="Hyden B.L."/>
            <person name="Feng K."/>
            <person name="Yates T."/>
            <person name="Jawdy S."/>
            <person name="Smart L.B."/>
            <person name="Muchero W."/>
        </authorList>
    </citation>
    <scope>NUCLEOTIDE SEQUENCE</scope>
    <source>
        <tissue evidence="7">Shoot tip</tissue>
    </source>
</reference>
<proteinExistence type="predicted"/>
<keyword evidence="2 5" id="KW-0812">Transmembrane</keyword>
<gene>
    <name evidence="7" type="ORF">OIU74_005950</name>
</gene>
<keyword evidence="3 5" id="KW-1133">Transmembrane helix</keyword>
<dbReference type="InterPro" id="IPR030184">
    <property type="entry name" value="WAT1-related"/>
</dbReference>
<evidence type="ECO:0000256" key="2">
    <source>
        <dbReference type="ARBA" id="ARBA00022692"/>
    </source>
</evidence>
<comment type="subcellular location">
    <subcellularLocation>
        <location evidence="1">Membrane</location>
        <topology evidence="1">Multi-pass membrane protein</topology>
    </subcellularLocation>
</comment>
<feature type="transmembrane region" description="Helical" evidence="5">
    <location>
        <begin position="27"/>
        <end position="43"/>
    </location>
</feature>
<dbReference type="GO" id="GO:0016020">
    <property type="term" value="C:membrane"/>
    <property type="evidence" value="ECO:0007669"/>
    <property type="project" value="InterPro"/>
</dbReference>
<sequence length="72" mass="7850">MFSPLLVVIVGLFSAIAFAERLHLGSMVGTGLIVLGLYCVLWGKEGKTIALLRSLMKEKALADDKNFGNFHK</sequence>
<dbReference type="Proteomes" id="UP001151752">
    <property type="component" value="Chromosome 11"/>
</dbReference>
<dbReference type="PANTHER" id="PTHR31218">
    <property type="entry name" value="WAT1-RELATED PROTEIN"/>
    <property type="match status" value="1"/>
</dbReference>
<keyword evidence="4 5" id="KW-0472">Membrane</keyword>
<evidence type="ECO:0000313" key="8">
    <source>
        <dbReference type="Proteomes" id="UP001151752"/>
    </source>
</evidence>
<dbReference type="GO" id="GO:0022857">
    <property type="term" value="F:transmembrane transporter activity"/>
    <property type="evidence" value="ECO:0007669"/>
    <property type="project" value="InterPro"/>
</dbReference>